<dbReference type="Pfam" id="PF13193">
    <property type="entry name" value="AMP-binding_C"/>
    <property type="match status" value="1"/>
</dbReference>
<dbReference type="EMBL" id="NMUH01001147">
    <property type="protein sequence ID" value="MQL89420.1"/>
    <property type="molecule type" value="Genomic_DNA"/>
</dbReference>
<dbReference type="Proteomes" id="UP000652761">
    <property type="component" value="Unassembled WGS sequence"/>
</dbReference>
<evidence type="ECO:0000313" key="11">
    <source>
        <dbReference type="Proteomes" id="UP000652761"/>
    </source>
</evidence>
<dbReference type="OrthoDB" id="10253869at2759"/>
<dbReference type="InterPro" id="IPR020845">
    <property type="entry name" value="AMP-binding_CS"/>
</dbReference>
<evidence type="ECO:0000256" key="7">
    <source>
        <dbReference type="SAM" id="MobiDB-lite"/>
    </source>
</evidence>
<protein>
    <recommendedName>
        <fullName evidence="2">4-coumarate--CoA ligase</fullName>
        <ecNumber evidence="2">6.2.1.12</ecNumber>
    </recommendedName>
</protein>
<proteinExistence type="inferred from homology"/>
<dbReference type="Pfam" id="PF00501">
    <property type="entry name" value="AMP-binding"/>
    <property type="match status" value="1"/>
</dbReference>
<comment type="catalytic activity">
    <reaction evidence="6">
        <text>(E)-4-coumarate + ATP + CoA = (E)-4-coumaroyl-CoA + AMP + diphosphate</text>
        <dbReference type="Rhea" id="RHEA:19641"/>
        <dbReference type="ChEBI" id="CHEBI:12876"/>
        <dbReference type="ChEBI" id="CHEBI:30616"/>
        <dbReference type="ChEBI" id="CHEBI:33019"/>
        <dbReference type="ChEBI" id="CHEBI:57287"/>
        <dbReference type="ChEBI" id="CHEBI:85008"/>
        <dbReference type="ChEBI" id="CHEBI:456215"/>
        <dbReference type="EC" id="6.2.1.12"/>
    </reaction>
    <physiologicalReaction direction="left-to-right" evidence="6">
        <dbReference type="Rhea" id="RHEA:19642"/>
    </physiologicalReaction>
</comment>
<dbReference type="InterPro" id="IPR045851">
    <property type="entry name" value="AMP-bd_C_sf"/>
</dbReference>
<feature type="region of interest" description="Disordered" evidence="7">
    <location>
        <begin position="1"/>
        <end position="59"/>
    </location>
</feature>
<dbReference type="AlphaFoldDB" id="A0A843V6M6"/>
<keyword evidence="5" id="KW-0067">ATP-binding</keyword>
<dbReference type="EC" id="6.2.1.12" evidence="2"/>
<sequence length="612" mass="65923">LHTIPHQATSILPPPPPPANSQGWRKAAAPAATLPSSSFTLSNTLQHRRPTSVPPPPAEMGSLAAADEKDIIYRSKLPDIPVADHLSLHAYCFERLPAVADRPCLIHGPTGAVYTYAEVELTARRVAAGLHHRAGVRQGDVIMVLLPNSPEFVFSFLGASYLGAVTTTANPFYTPAEIHKQARAAGARVVVTQAAYVDKVRELEREDGVQVVCTDGEGVQVEGCIPFSELAAGDETALPELEIRPEDVVALPYSSGTTGMPKGVMLTHRGLVTSVAQQVDGENPNLWFREEDVVLCVLPLFHIYSLNSVLLCGLRAGAAILIMPKFDVVALMELVQRHGVTIAPFVPPIVLALAKSPLLDSYDLSSIRTVMSGAAPMGKELEDTLRAKIPNAKLGQGYGMTEAGPVLSMCLAFAKEPFDVKSGACGTVVRNAELKIVDPDTGASLPRNQPGEICIRGNQIMKGYLNDPEATARTIDEEGWLHTGDVGLVDDDDEIFIVDRLKELIKYKGFQVAPAELEALLIAHPDIADAAVVPMKEEAAGEIPVAFVVRTGGSAVSEDEIKQYISKQVVFYKKIHRVFFVEAIPKAPSGKILRKDLRAKLAAGFADTYRHN</sequence>
<dbReference type="Gene3D" id="3.30.300.30">
    <property type="match status" value="1"/>
</dbReference>
<accession>A0A843V6M6</accession>
<dbReference type="SUPFAM" id="SSF56801">
    <property type="entry name" value="Acetyl-CoA synthetase-like"/>
    <property type="match status" value="1"/>
</dbReference>
<evidence type="ECO:0000259" key="9">
    <source>
        <dbReference type="Pfam" id="PF13193"/>
    </source>
</evidence>
<reference evidence="10" key="1">
    <citation type="submission" date="2017-07" db="EMBL/GenBank/DDBJ databases">
        <title>Taro Niue Genome Assembly and Annotation.</title>
        <authorList>
            <person name="Atibalentja N."/>
            <person name="Keating K."/>
            <person name="Fields C.J."/>
        </authorList>
    </citation>
    <scope>NUCLEOTIDE SEQUENCE</scope>
    <source>
        <strain evidence="10">Niue_2</strain>
        <tissue evidence="10">Leaf</tissue>
    </source>
</reference>
<dbReference type="PANTHER" id="PTHR24096">
    <property type="entry name" value="LONG-CHAIN-FATTY-ACID--COA LIGASE"/>
    <property type="match status" value="1"/>
</dbReference>
<dbReference type="InterPro" id="IPR042099">
    <property type="entry name" value="ANL_N_sf"/>
</dbReference>
<dbReference type="InterPro" id="IPR025110">
    <property type="entry name" value="AMP-bd_C"/>
</dbReference>
<evidence type="ECO:0000256" key="6">
    <source>
        <dbReference type="ARBA" id="ARBA00034252"/>
    </source>
</evidence>
<dbReference type="CDD" id="cd05904">
    <property type="entry name" value="4CL"/>
    <property type="match status" value="1"/>
</dbReference>
<evidence type="ECO:0000313" key="10">
    <source>
        <dbReference type="EMBL" id="MQL89420.1"/>
    </source>
</evidence>
<keyword evidence="3" id="KW-0436">Ligase</keyword>
<evidence type="ECO:0000256" key="3">
    <source>
        <dbReference type="ARBA" id="ARBA00022598"/>
    </source>
</evidence>
<evidence type="ECO:0000256" key="1">
    <source>
        <dbReference type="ARBA" id="ARBA00006432"/>
    </source>
</evidence>
<keyword evidence="4" id="KW-0547">Nucleotide-binding</keyword>
<name>A0A843V6M6_COLES</name>
<dbReference type="InterPro" id="IPR000873">
    <property type="entry name" value="AMP-dep_synth/lig_dom"/>
</dbReference>
<dbReference type="GO" id="GO:0005524">
    <property type="term" value="F:ATP binding"/>
    <property type="evidence" value="ECO:0007669"/>
    <property type="project" value="UniProtKB-KW"/>
</dbReference>
<feature type="compositionally biased region" description="Polar residues" evidence="7">
    <location>
        <begin position="1"/>
        <end position="10"/>
    </location>
</feature>
<dbReference type="Gene3D" id="3.40.50.12780">
    <property type="entry name" value="N-terminal domain of ligase-like"/>
    <property type="match status" value="1"/>
</dbReference>
<feature type="domain" description="AMP-binding enzyme C-terminal" evidence="9">
    <location>
        <begin position="516"/>
        <end position="591"/>
    </location>
</feature>
<organism evidence="10 11">
    <name type="scientific">Colocasia esculenta</name>
    <name type="common">Wild taro</name>
    <name type="synonym">Arum esculentum</name>
    <dbReference type="NCBI Taxonomy" id="4460"/>
    <lineage>
        <taxon>Eukaryota</taxon>
        <taxon>Viridiplantae</taxon>
        <taxon>Streptophyta</taxon>
        <taxon>Embryophyta</taxon>
        <taxon>Tracheophyta</taxon>
        <taxon>Spermatophyta</taxon>
        <taxon>Magnoliopsida</taxon>
        <taxon>Liliopsida</taxon>
        <taxon>Araceae</taxon>
        <taxon>Aroideae</taxon>
        <taxon>Colocasieae</taxon>
        <taxon>Colocasia</taxon>
    </lineage>
</organism>
<dbReference type="GO" id="GO:0016207">
    <property type="term" value="F:4-coumarate-CoA ligase activity"/>
    <property type="evidence" value="ECO:0007669"/>
    <property type="project" value="UniProtKB-EC"/>
</dbReference>
<dbReference type="FunFam" id="3.30.300.30:FF:000007">
    <property type="entry name" value="4-coumarate--CoA ligase 2"/>
    <property type="match status" value="1"/>
</dbReference>
<evidence type="ECO:0000259" key="8">
    <source>
        <dbReference type="Pfam" id="PF00501"/>
    </source>
</evidence>
<feature type="compositionally biased region" description="Polar residues" evidence="7">
    <location>
        <begin position="34"/>
        <end position="45"/>
    </location>
</feature>
<dbReference type="FunFam" id="3.40.50.12780:FF:000003">
    <property type="entry name" value="Long-chain-fatty-acid--CoA ligase FadD"/>
    <property type="match status" value="1"/>
</dbReference>
<dbReference type="PANTHER" id="PTHR24096:SF149">
    <property type="entry name" value="AMP-BINDING DOMAIN-CONTAINING PROTEIN-RELATED"/>
    <property type="match status" value="1"/>
</dbReference>
<evidence type="ECO:0000256" key="5">
    <source>
        <dbReference type="ARBA" id="ARBA00022840"/>
    </source>
</evidence>
<dbReference type="GO" id="GO:0009698">
    <property type="term" value="P:phenylpropanoid metabolic process"/>
    <property type="evidence" value="ECO:0007669"/>
    <property type="project" value="UniProtKB-ARBA"/>
</dbReference>
<dbReference type="GO" id="GO:0106290">
    <property type="term" value="F:trans-cinnamate-CoA ligase activity"/>
    <property type="evidence" value="ECO:0007669"/>
    <property type="project" value="UniProtKB-ARBA"/>
</dbReference>
<dbReference type="PROSITE" id="PS00455">
    <property type="entry name" value="AMP_BINDING"/>
    <property type="match status" value="1"/>
</dbReference>
<comment type="similarity">
    <text evidence="1">Belongs to the ATP-dependent AMP-binding enzyme family.</text>
</comment>
<evidence type="ECO:0000256" key="4">
    <source>
        <dbReference type="ARBA" id="ARBA00022741"/>
    </source>
</evidence>
<comment type="caution">
    <text evidence="10">The sequence shown here is derived from an EMBL/GenBank/DDBJ whole genome shotgun (WGS) entry which is preliminary data.</text>
</comment>
<gene>
    <name evidence="10" type="ORF">Taro_021992</name>
</gene>
<evidence type="ECO:0000256" key="2">
    <source>
        <dbReference type="ARBA" id="ARBA00012959"/>
    </source>
</evidence>
<feature type="domain" description="AMP-dependent synthetase/ligase" evidence="8">
    <location>
        <begin position="100"/>
        <end position="465"/>
    </location>
</feature>
<keyword evidence="11" id="KW-1185">Reference proteome</keyword>
<feature type="non-terminal residue" evidence="10">
    <location>
        <position position="1"/>
    </location>
</feature>